<evidence type="ECO:0000259" key="3">
    <source>
        <dbReference type="PROSITE" id="PS51025"/>
    </source>
</evidence>
<dbReference type="InterPro" id="IPR036483">
    <property type="entry name" value="PWI_dom_sf"/>
</dbReference>
<dbReference type="InterPro" id="IPR052225">
    <property type="entry name" value="Ser/Arg_repetitive_matrix"/>
</dbReference>
<dbReference type="PROSITE" id="PS51025">
    <property type="entry name" value="PWI"/>
    <property type="match status" value="1"/>
</dbReference>
<dbReference type="Pfam" id="PF01480">
    <property type="entry name" value="PWI"/>
    <property type="match status" value="1"/>
</dbReference>
<dbReference type="Proteomes" id="UP000053820">
    <property type="component" value="Unassembled WGS sequence"/>
</dbReference>
<proteinExistence type="predicted"/>
<evidence type="ECO:0000256" key="2">
    <source>
        <dbReference type="SAM" id="MobiDB-lite"/>
    </source>
</evidence>
<dbReference type="SMART" id="SM00311">
    <property type="entry name" value="PWI"/>
    <property type="match status" value="1"/>
</dbReference>
<organism evidence="4 5">
    <name type="scientific">Hydnomerulius pinastri MD-312</name>
    <dbReference type="NCBI Taxonomy" id="994086"/>
    <lineage>
        <taxon>Eukaryota</taxon>
        <taxon>Fungi</taxon>
        <taxon>Dikarya</taxon>
        <taxon>Basidiomycota</taxon>
        <taxon>Agaricomycotina</taxon>
        <taxon>Agaricomycetes</taxon>
        <taxon>Agaricomycetidae</taxon>
        <taxon>Boletales</taxon>
        <taxon>Boletales incertae sedis</taxon>
        <taxon>Leucogyrophana</taxon>
    </lineage>
</organism>
<dbReference type="PANTHER" id="PTHR23148">
    <property type="entry name" value="SERINE/ARGININE REGULATED NUCLEAR MATRIX PROTEIN"/>
    <property type="match status" value="1"/>
</dbReference>
<dbReference type="OrthoDB" id="163257at2759"/>
<keyword evidence="1" id="KW-0507">mRNA processing</keyword>
<dbReference type="HOGENOM" id="CLU_032410_3_0_1"/>
<dbReference type="InterPro" id="IPR002483">
    <property type="entry name" value="PWI_dom"/>
</dbReference>
<name>A0A0C9WCF4_9AGAM</name>
<gene>
    <name evidence="4" type="ORF">HYDPIDRAFT_115756</name>
</gene>
<reference evidence="4 5" key="1">
    <citation type="submission" date="2014-04" db="EMBL/GenBank/DDBJ databases">
        <title>Evolutionary Origins and Diversification of the Mycorrhizal Mutualists.</title>
        <authorList>
            <consortium name="DOE Joint Genome Institute"/>
            <consortium name="Mycorrhizal Genomics Consortium"/>
            <person name="Kohler A."/>
            <person name="Kuo A."/>
            <person name="Nagy L.G."/>
            <person name="Floudas D."/>
            <person name="Copeland A."/>
            <person name="Barry K.W."/>
            <person name="Cichocki N."/>
            <person name="Veneault-Fourrey C."/>
            <person name="LaButti K."/>
            <person name="Lindquist E.A."/>
            <person name="Lipzen A."/>
            <person name="Lundell T."/>
            <person name="Morin E."/>
            <person name="Murat C."/>
            <person name="Riley R."/>
            <person name="Ohm R."/>
            <person name="Sun H."/>
            <person name="Tunlid A."/>
            <person name="Henrissat B."/>
            <person name="Grigoriev I.V."/>
            <person name="Hibbett D.S."/>
            <person name="Martin F."/>
        </authorList>
    </citation>
    <scope>NUCLEOTIDE SEQUENCE [LARGE SCALE GENOMIC DNA]</scope>
    <source>
        <strain evidence="4 5">MD-312</strain>
    </source>
</reference>
<evidence type="ECO:0000313" key="4">
    <source>
        <dbReference type="EMBL" id="KIJ61597.1"/>
    </source>
</evidence>
<dbReference type="PANTHER" id="PTHR23148:SF0">
    <property type="entry name" value="SERINE_ARGININE REPETITIVE MATRIX PROTEIN 1"/>
    <property type="match status" value="1"/>
</dbReference>
<dbReference type="EMBL" id="KN839861">
    <property type="protein sequence ID" value="KIJ61597.1"/>
    <property type="molecule type" value="Genomic_DNA"/>
</dbReference>
<evidence type="ECO:0000313" key="5">
    <source>
        <dbReference type="Proteomes" id="UP000053820"/>
    </source>
</evidence>
<dbReference type="GO" id="GO:0003723">
    <property type="term" value="F:RNA binding"/>
    <property type="evidence" value="ECO:0007669"/>
    <property type="project" value="TreeGrafter"/>
</dbReference>
<dbReference type="GO" id="GO:0005681">
    <property type="term" value="C:spliceosomal complex"/>
    <property type="evidence" value="ECO:0007669"/>
    <property type="project" value="TreeGrafter"/>
</dbReference>
<dbReference type="AlphaFoldDB" id="A0A0C9WCF4"/>
<protein>
    <submittedName>
        <fullName evidence="4">Unplaced genomic scaffold scaffold_27, whole genome shotgun sequence</fullName>
    </submittedName>
</protein>
<sequence>MKFPPEFDKKVDMKQVDLQVIKPWITKTVTELAGFEDEVITEYTMGLLEDPNDTHPDPKKMQIKLTGFLTSSTPTFMAALWTLLLGAQESPAGGPKTFVEEKKEMHKAREGINERLVKETEE</sequence>
<feature type="domain" description="PWI" evidence="3">
    <location>
        <begin position="1"/>
        <end position="101"/>
    </location>
</feature>
<evidence type="ECO:0000256" key="1">
    <source>
        <dbReference type="ARBA" id="ARBA00022664"/>
    </source>
</evidence>
<dbReference type="Gene3D" id="1.20.1390.10">
    <property type="entry name" value="PWI domain"/>
    <property type="match status" value="1"/>
</dbReference>
<feature type="region of interest" description="Disordered" evidence="2">
    <location>
        <begin position="103"/>
        <end position="122"/>
    </location>
</feature>
<accession>A0A0C9WCF4</accession>
<keyword evidence="5" id="KW-1185">Reference proteome</keyword>
<dbReference type="GO" id="GO:0006397">
    <property type="term" value="P:mRNA processing"/>
    <property type="evidence" value="ECO:0007669"/>
    <property type="project" value="UniProtKB-KW"/>
</dbReference>
<dbReference type="GO" id="GO:0048024">
    <property type="term" value="P:regulation of mRNA splicing, via spliceosome"/>
    <property type="evidence" value="ECO:0007669"/>
    <property type="project" value="TreeGrafter"/>
</dbReference>
<dbReference type="SUPFAM" id="SSF101233">
    <property type="entry name" value="PWI domain"/>
    <property type="match status" value="1"/>
</dbReference>